<feature type="domain" description="T4 RNA ligase 1-like N-terminal" evidence="1">
    <location>
        <begin position="49"/>
        <end position="230"/>
    </location>
</feature>
<accession>A0ABU0AA92</accession>
<dbReference type="InterPro" id="IPR019039">
    <property type="entry name" value="T4-Rnl1-like_N"/>
</dbReference>
<protein>
    <submittedName>
        <fullName evidence="2">RNA ligase</fullName>
        <ecNumber evidence="2">6.5.1.3</ecNumber>
    </submittedName>
</protein>
<comment type="caution">
    <text evidence="2">The sequence shown here is derived from an EMBL/GenBank/DDBJ whole genome shotgun (WGS) entry which is preliminary data.</text>
</comment>
<evidence type="ECO:0000313" key="2">
    <source>
        <dbReference type="EMBL" id="MDQ0268166.1"/>
    </source>
</evidence>
<organism evidence="2 3">
    <name type="scientific">Cytobacillus purgationiresistens</name>
    <dbReference type="NCBI Taxonomy" id="863449"/>
    <lineage>
        <taxon>Bacteria</taxon>
        <taxon>Bacillati</taxon>
        <taxon>Bacillota</taxon>
        <taxon>Bacilli</taxon>
        <taxon>Bacillales</taxon>
        <taxon>Bacillaceae</taxon>
        <taxon>Cytobacillus</taxon>
    </lineage>
</organism>
<keyword evidence="3" id="KW-1185">Reference proteome</keyword>
<dbReference type="RefSeq" id="WP_307470706.1">
    <property type="nucleotide sequence ID" value="NZ_JAUSUB010000001.1"/>
</dbReference>
<dbReference type="Proteomes" id="UP001238088">
    <property type="component" value="Unassembled WGS sequence"/>
</dbReference>
<gene>
    <name evidence="2" type="ORF">J2S17_000035</name>
</gene>
<proteinExistence type="predicted"/>
<dbReference type="EMBL" id="JAUSUB010000001">
    <property type="protein sequence ID" value="MDQ0268166.1"/>
    <property type="molecule type" value="Genomic_DNA"/>
</dbReference>
<evidence type="ECO:0000259" key="1">
    <source>
        <dbReference type="Pfam" id="PF09511"/>
    </source>
</evidence>
<evidence type="ECO:0000313" key="3">
    <source>
        <dbReference type="Proteomes" id="UP001238088"/>
    </source>
</evidence>
<reference evidence="2 3" key="1">
    <citation type="submission" date="2023-07" db="EMBL/GenBank/DDBJ databases">
        <title>Genomic Encyclopedia of Type Strains, Phase IV (KMG-IV): sequencing the most valuable type-strain genomes for metagenomic binning, comparative biology and taxonomic classification.</title>
        <authorList>
            <person name="Goeker M."/>
        </authorList>
    </citation>
    <scope>NUCLEOTIDE SEQUENCE [LARGE SCALE GENOMIC DNA]</scope>
    <source>
        <strain evidence="2 3">DSM 23494</strain>
    </source>
</reference>
<keyword evidence="2" id="KW-0436">Ligase</keyword>
<dbReference type="Pfam" id="PF09511">
    <property type="entry name" value="RNA_lig_T4_1"/>
    <property type="match status" value="1"/>
</dbReference>
<name>A0ABU0AA92_9BACI</name>
<sequence length="351" mass="40783">MISKEAYMEEVNNKYITRKPHPSNPALVILNYTENATFDQRWNELTLACRGLIVDELSGEILARPFPKFFNYGEIPDLEIDIPFEESPEITVKYDGSLGISYKYNGKTCWATRGSFESVQAKAASTIWELKYKHVRIPDEITLLVEIIHPITKVVVDYNDTSDLIIIGAINRFTGYDYPYHELLELGTLLGMNVTQKVQLTLNEVIRNKETIDHNNEGWVLRWSNGKRLKIKGVKYLEIHKIAYGLSTKLKTEYWKDGKISELIFKIPEEFRKEIESLVAHLDEKADELLAIVNENKMNALNRTTDRKSFAIFVSQNISPSIRYLVFKSYDNRLTHTELKEHIFKNYLEYT</sequence>
<dbReference type="EC" id="6.5.1.3" evidence="2"/>
<dbReference type="GO" id="GO:0003972">
    <property type="term" value="F:RNA ligase (ATP) activity"/>
    <property type="evidence" value="ECO:0007669"/>
    <property type="project" value="UniProtKB-EC"/>
</dbReference>